<dbReference type="GO" id="GO:0006457">
    <property type="term" value="P:protein folding"/>
    <property type="evidence" value="ECO:0007669"/>
    <property type="project" value="TreeGrafter"/>
</dbReference>
<feature type="compositionally biased region" description="Polar residues" evidence="3">
    <location>
        <begin position="359"/>
        <end position="386"/>
    </location>
</feature>
<evidence type="ECO:0000313" key="7">
    <source>
        <dbReference type="EMBL" id="OMJ14641.1"/>
    </source>
</evidence>
<evidence type="ECO:0000259" key="5">
    <source>
        <dbReference type="PROSITE" id="PS51352"/>
    </source>
</evidence>
<evidence type="ECO:0000256" key="2">
    <source>
        <dbReference type="ARBA" id="ARBA00022729"/>
    </source>
</evidence>
<evidence type="ECO:0000256" key="3">
    <source>
        <dbReference type="SAM" id="MobiDB-lite"/>
    </source>
</evidence>
<evidence type="ECO:0000256" key="4">
    <source>
        <dbReference type="SAM" id="Phobius"/>
    </source>
</evidence>
<feature type="compositionally biased region" description="Low complexity" evidence="3">
    <location>
        <begin position="187"/>
        <end position="221"/>
    </location>
</feature>
<keyword evidence="8" id="KW-1185">Reference proteome</keyword>
<dbReference type="STRING" id="133412.A0A1R1XIG5"/>
<dbReference type="CDD" id="cd02961">
    <property type="entry name" value="PDI_a_family"/>
    <property type="match status" value="2"/>
</dbReference>
<dbReference type="SUPFAM" id="SSF52833">
    <property type="entry name" value="Thioredoxin-like"/>
    <property type="match status" value="3"/>
</dbReference>
<evidence type="ECO:0000313" key="8">
    <source>
        <dbReference type="Proteomes" id="UP000187283"/>
    </source>
</evidence>
<name>A0A1R1XIG5_9FUNG</name>
<dbReference type="GO" id="GO:0003756">
    <property type="term" value="F:protein disulfide isomerase activity"/>
    <property type="evidence" value="ECO:0007669"/>
    <property type="project" value="TreeGrafter"/>
</dbReference>
<accession>A0A1R1XIG5</accession>
<protein>
    <submittedName>
        <fullName evidence="6">Thioredoxin domain-containing protein 5</fullName>
    </submittedName>
</protein>
<evidence type="ECO:0000313" key="6">
    <source>
        <dbReference type="EMBL" id="OMJ14400.1"/>
    </source>
</evidence>
<keyword evidence="2" id="KW-0732">Signal</keyword>
<dbReference type="AlphaFoldDB" id="A0A1R1XIG5"/>
<dbReference type="PANTHER" id="PTHR45672:SF3">
    <property type="entry name" value="THIOREDOXIN DOMAIN-CONTAINING PROTEIN 5"/>
    <property type="match status" value="1"/>
</dbReference>
<reference evidence="6 8" key="1">
    <citation type="submission" date="2017-01" db="EMBL/GenBank/DDBJ databases">
        <authorList>
            <person name="Mah S.A."/>
            <person name="Swanson W.J."/>
            <person name="Moy G.W."/>
            <person name="Vacquier V.D."/>
        </authorList>
    </citation>
    <scope>NUCLEOTIDE SEQUENCE [LARGE SCALE GENOMIC DNA]</scope>
    <source>
        <strain evidence="6 8">GSMNP</strain>
    </source>
</reference>
<dbReference type="Proteomes" id="UP000187283">
    <property type="component" value="Unassembled WGS sequence"/>
</dbReference>
<comment type="similarity">
    <text evidence="1">Belongs to the protein disulfide isomerase family.</text>
</comment>
<keyword evidence="4" id="KW-0472">Membrane</keyword>
<dbReference type="PROSITE" id="PS51352">
    <property type="entry name" value="THIOREDOXIN_2"/>
    <property type="match status" value="2"/>
</dbReference>
<proteinExistence type="inferred from homology"/>
<gene>
    <name evidence="7" type="ORF">AYI70_g7759</name>
    <name evidence="6" type="ORF">AYI70_g7901</name>
</gene>
<dbReference type="Gene3D" id="3.40.30.10">
    <property type="entry name" value="Glutaredoxin"/>
    <property type="match status" value="3"/>
</dbReference>
<feature type="domain" description="Thioredoxin" evidence="5">
    <location>
        <begin position="46"/>
        <end position="179"/>
    </location>
</feature>
<feature type="region of interest" description="Disordered" evidence="3">
    <location>
        <begin position="182"/>
        <end position="221"/>
    </location>
</feature>
<dbReference type="EMBL" id="LSSN01003082">
    <property type="protein sequence ID" value="OMJ14400.1"/>
    <property type="molecule type" value="Genomic_DNA"/>
</dbReference>
<organism evidence="6 8">
    <name type="scientific">Smittium culicis</name>
    <dbReference type="NCBI Taxonomy" id="133412"/>
    <lineage>
        <taxon>Eukaryota</taxon>
        <taxon>Fungi</taxon>
        <taxon>Fungi incertae sedis</taxon>
        <taxon>Zoopagomycota</taxon>
        <taxon>Kickxellomycotina</taxon>
        <taxon>Harpellomycetes</taxon>
        <taxon>Harpellales</taxon>
        <taxon>Legeriomycetaceae</taxon>
        <taxon>Smittium</taxon>
    </lineage>
</organism>
<dbReference type="GO" id="GO:0005783">
    <property type="term" value="C:endoplasmic reticulum"/>
    <property type="evidence" value="ECO:0007669"/>
    <property type="project" value="TreeGrafter"/>
</dbReference>
<keyword evidence="4" id="KW-1133">Transmembrane helix</keyword>
<dbReference type="EMBL" id="LSSN01002980">
    <property type="protein sequence ID" value="OMJ14641.1"/>
    <property type="molecule type" value="Genomic_DNA"/>
</dbReference>
<sequence>MKLPYTYIAGLLNIATYSLASPNSEISKNEIDIGSKIYIITDNDNFKAAINANREQKTNKRDDKSEIELRELNESDFAEYISTERKIIKFYSPTCSACRSFLPVWQKVAENFISTNVNNLNFANIDCITHKKICSDQEIDAYPTVIGYLDGKKISSIRGYKAFIPATEFVLDYVKKIKADQPKVDDNSSTSSQKETISSNSILTPGVESKNSTTSNENSTKNTNIQNSVILTPENFTNLASKNSWLIKYYSPKCSHCIAFAPVWTEFTDTMAEKANPSGLFFGEVDCLEFSDLCTKNEIDGYPTVNFYTDGKLVKEIADLKSGEIKIISESFINKGKLPQIPESTQVDSEKEKSDAKGPNSSQKTANDSPATSKSNDFSPSPSLKPNSDDLKILKQKYISGLDNILVDNSTMFYTSKYISITEKIHTAFFNNSMHITNYIAPDCAECDSITKILTESSTNFGSQINFGYIDCKKSVDLCLKNSITYSPTLKLIFSKYNIEYPGKLNNSSQIVDFIKEIYFTKNDISNTFNLEKIPEDRALNLNDFNSNEKALMFIYVNRSGSVINYILTRLASILSLNGNFYHLASGNDFELHLLNSFSDNDKKRNLDDMNKDFLVAVVDGELSMFSGDITDLNAISDWMNNSRESLFSLPLLDVGSNDFYSSNDNSDISVIVVTGPSDKSEIDKSLLTRARANLKLFPSLSKSLFDKKVTFSFVDGPKNSEVILNLFDIPEEKFPVFIFTEPKKSSYYLPFTSDLLDHKIESSHLYSNLNNRDIFSMVLSIPSFSEKFSLDHPFLRKFENKNREMDFMKTLISSTSKDNKKSKMFYFMTILKILAFAFVAYILLKIYKRFKLSSPLPVYKSI</sequence>
<dbReference type="Pfam" id="PF00085">
    <property type="entry name" value="Thioredoxin"/>
    <property type="match status" value="3"/>
</dbReference>
<evidence type="ECO:0000256" key="1">
    <source>
        <dbReference type="ARBA" id="ARBA00006347"/>
    </source>
</evidence>
<comment type="caution">
    <text evidence="6">The sequence shown here is derived from an EMBL/GenBank/DDBJ whole genome shotgun (WGS) entry which is preliminary data.</text>
</comment>
<dbReference type="InterPro" id="IPR013766">
    <property type="entry name" value="Thioredoxin_domain"/>
</dbReference>
<dbReference type="InterPro" id="IPR051063">
    <property type="entry name" value="PDI"/>
</dbReference>
<feature type="domain" description="Thioredoxin" evidence="5">
    <location>
        <begin position="203"/>
        <end position="352"/>
    </location>
</feature>
<dbReference type="InterPro" id="IPR036249">
    <property type="entry name" value="Thioredoxin-like_sf"/>
</dbReference>
<dbReference type="PANTHER" id="PTHR45672">
    <property type="entry name" value="PROTEIN DISULFIDE-ISOMERASE C17H9.14C-RELATED"/>
    <property type="match status" value="1"/>
</dbReference>
<dbReference type="OrthoDB" id="72053at2759"/>
<feature type="transmembrane region" description="Helical" evidence="4">
    <location>
        <begin position="825"/>
        <end position="845"/>
    </location>
</feature>
<feature type="region of interest" description="Disordered" evidence="3">
    <location>
        <begin position="339"/>
        <end position="389"/>
    </location>
</feature>
<keyword evidence="4" id="KW-0812">Transmembrane</keyword>